<dbReference type="Proteomes" id="UP000019678">
    <property type="component" value="Unassembled WGS sequence"/>
</dbReference>
<keyword evidence="2" id="KW-1185">Reference proteome</keyword>
<sequence length="169" mass="18790">MAQPKSLLPECGLYLTTRALPGNEEKVPAGTLISFHNHSDSGLPTVTTPDHNIHNRWHFHGPPVTFRGLTWAETLTKLPAEGFYTLRKELSFDGGKWPKGTLVQLGYTQAGMPILFVARVRANLEENDLHFSDKGVGIKREQFSMLEAVTVYQEPADGSGHQPDHAHEH</sequence>
<dbReference type="STRING" id="1192034.CAP_8996"/>
<name>A0A017SW41_9BACT</name>
<reference evidence="1 2" key="1">
    <citation type="submission" date="2013-05" db="EMBL/GenBank/DDBJ databases">
        <title>Genome assembly of Chondromyces apiculatus DSM 436.</title>
        <authorList>
            <person name="Sharma G."/>
            <person name="Khatri I."/>
            <person name="Kaur C."/>
            <person name="Mayilraj S."/>
            <person name="Subramanian S."/>
        </authorList>
    </citation>
    <scope>NUCLEOTIDE SEQUENCE [LARGE SCALE GENOMIC DNA]</scope>
    <source>
        <strain evidence="1 2">DSM 436</strain>
    </source>
</reference>
<evidence type="ECO:0000313" key="2">
    <source>
        <dbReference type="Proteomes" id="UP000019678"/>
    </source>
</evidence>
<protein>
    <submittedName>
        <fullName evidence="1">Uncharacterized protein</fullName>
    </submittedName>
</protein>
<organism evidence="1 2">
    <name type="scientific">Chondromyces apiculatus DSM 436</name>
    <dbReference type="NCBI Taxonomy" id="1192034"/>
    <lineage>
        <taxon>Bacteria</taxon>
        <taxon>Pseudomonadati</taxon>
        <taxon>Myxococcota</taxon>
        <taxon>Polyangia</taxon>
        <taxon>Polyangiales</taxon>
        <taxon>Polyangiaceae</taxon>
        <taxon>Chondromyces</taxon>
    </lineage>
</organism>
<dbReference type="EMBL" id="ASRX01000097">
    <property type="protein sequence ID" value="EYF00835.1"/>
    <property type="molecule type" value="Genomic_DNA"/>
</dbReference>
<comment type="caution">
    <text evidence="1">The sequence shown here is derived from an EMBL/GenBank/DDBJ whole genome shotgun (WGS) entry which is preliminary data.</text>
</comment>
<evidence type="ECO:0000313" key="1">
    <source>
        <dbReference type="EMBL" id="EYF00835.1"/>
    </source>
</evidence>
<accession>A0A017SW41</accession>
<dbReference type="eggNOG" id="ENOG5030SQV">
    <property type="taxonomic scope" value="Bacteria"/>
</dbReference>
<dbReference type="OrthoDB" id="5512101at2"/>
<gene>
    <name evidence="1" type="ORF">CAP_8996</name>
</gene>
<proteinExistence type="predicted"/>
<dbReference type="AlphaFoldDB" id="A0A017SW41"/>
<dbReference type="RefSeq" id="WP_044250434.1">
    <property type="nucleotide sequence ID" value="NZ_ASRX01000097.1"/>
</dbReference>